<evidence type="ECO:0000256" key="1">
    <source>
        <dbReference type="SAM" id="MobiDB-lite"/>
    </source>
</evidence>
<dbReference type="Proteomes" id="UP000440694">
    <property type="component" value="Unassembled WGS sequence"/>
</dbReference>
<sequence>MLHADEQRDIVTDTAESPRMWRAAEMGELLRLTKAERERVGIKTFRAAGVTRRQMTADNKARDRERKRKARAKARLGRPPSLAKLKPWLDLGISERTYFRRKKAAADGIKNVRNTCSHICRTGSVPR</sequence>
<accession>A0A6I3KJJ7</accession>
<feature type="compositionally biased region" description="Basic residues" evidence="1">
    <location>
        <begin position="65"/>
        <end position="76"/>
    </location>
</feature>
<protein>
    <submittedName>
        <fullName evidence="2">Uncharacterized protein</fullName>
    </submittedName>
</protein>
<comment type="caution">
    <text evidence="2">The sequence shown here is derived from an EMBL/GenBank/DDBJ whole genome shotgun (WGS) entry which is preliminary data.</text>
</comment>
<gene>
    <name evidence="2" type="ORF">GIW81_06205</name>
</gene>
<dbReference type="GO" id="GO:0006355">
    <property type="term" value="P:regulation of DNA-templated transcription"/>
    <property type="evidence" value="ECO:0007669"/>
    <property type="project" value="InterPro"/>
</dbReference>
<evidence type="ECO:0000313" key="2">
    <source>
        <dbReference type="EMBL" id="MTD93927.1"/>
    </source>
</evidence>
<dbReference type="InterPro" id="IPR013321">
    <property type="entry name" value="Arc_rbn_hlx_hlx"/>
</dbReference>
<name>A0A6I3KJJ7_9HYPH</name>
<proteinExistence type="predicted"/>
<reference evidence="2 3" key="1">
    <citation type="submission" date="2019-11" db="EMBL/GenBank/DDBJ databases">
        <title>Identification of a novel strain.</title>
        <authorList>
            <person name="Xu Q."/>
            <person name="Wang G."/>
        </authorList>
    </citation>
    <scope>NUCLEOTIDE SEQUENCE [LARGE SCALE GENOMIC DNA]</scope>
    <source>
        <strain evidence="3">xq</strain>
    </source>
</reference>
<dbReference type="RefSeq" id="WP_154738420.1">
    <property type="nucleotide sequence ID" value="NZ_WMBQ01000001.1"/>
</dbReference>
<feature type="region of interest" description="Disordered" evidence="1">
    <location>
        <begin position="51"/>
        <end position="79"/>
    </location>
</feature>
<organism evidence="2 3">
    <name type="scientific">Hyphomicrobium album</name>
    <dbReference type="NCBI Taxonomy" id="2665159"/>
    <lineage>
        <taxon>Bacteria</taxon>
        <taxon>Pseudomonadati</taxon>
        <taxon>Pseudomonadota</taxon>
        <taxon>Alphaproteobacteria</taxon>
        <taxon>Hyphomicrobiales</taxon>
        <taxon>Hyphomicrobiaceae</taxon>
        <taxon>Hyphomicrobium</taxon>
    </lineage>
</organism>
<evidence type="ECO:0000313" key="3">
    <source>
        <dbReference type="Proteomes" id="UP000440694"/>
    </source>
</evidence>
<keyword evidence="3" id="KW-1185">Reference proteome</keyword>
<dbReference type="AlphaFoldDB" id="A0A6I3KJJ7"/>
<dbReference type="EMBL" id="WMBQ01000001">
    <property type="protein sequence ID" value="MTD93927.1"/>
    <property type="molecule type" value="Genomic_DNA"/>
</dbReference>
<dbReference type="Gene3D" id="1.10.1220.10">
    <property type="entry name" value="Met repressor-like"/>
    <property type="match status" value="1"/>
</dbReference>